<evidence type="ECO:0000313" key="2">
    <source>
        <dbReference type="Proteomes" id="UP001623661"/>
    </source>
</evidence>
<dbReference type="Proteomes" id="UP001623661">
    <property type="component" value="Unassembled WGS sequence"/>
</dbReference>
<comment type="caution">
    <text evidence="1">The sequence shown here is derived from an EMBL/GenBank/DDBJ whole genome shotgun (WGS) entry which is preliminary data.</text>
</comment>
<organism evidence="1 2">
    <name type="scientific">Candidatus Clostridium radicumherbarum</name>
    <dbReference type="NCBI Taxonomy" id="3381662"/>
    <lineage>
        <taxon>Bacteria</taxon>
        <taxon>Bacillati</taxon>
        <taxon>Bacillota</taxon>
        <taxon>Clostridia</taxon>
        <taxon>Eubacteriales</taxon>
        <taxon>Clostridiaceae</taxon>
        <taxon>Clostridium</taxon>
    </lineage>
</organism>
<reference evidence="1 2" key="1">
    <citation type="submission" date="2024-11" db="EMBL/GenBank/DDBJ databases">
        <authorList>
            <person name="Heng Y.C."/>
            <person name="Lim A.C.H."/>
            <person name="Lee J.K.Y."/>
            <person name="Kittelmann S."/>
        </authorList>
    </citation>
    <scope>NUCLEOTIDE SEQUENCE [LARGE SCALE GENOMIC DNA]</scope>
    <source>
        <strain evidence="1 2">WILCCON 0202</strain>
    </source>
</reference>
<sequence length="118" mass="13921">MGTFEAKFNEVLNAWPFEIDLSDGEVLSESGFYSENLSIIWNNVEAVVGYNDSCKDMMVWTIYKVLHKKARESFIKNIYKLYPTSIRINEYKSQFYSDLLDSEDYKDVLNEFEKENNI</sequence>
<evidence type="ECO:0000313" key="1">
    <source>
        <dbReference type="EMBL" id="MFL0267980.1"/>
    </source>
</evidence>
<protein>
    <submittedName>
        <fullName evidence="1">Uncharacterized protein</fullName>
    </submittedName>
</protein>
<name>A0ABW8TR64_9CLOT</name>
<gene>
    <name evidence="1" type="ORF">ACJDUH_07685</name>
</gene>
<proteinExistence type="predicted"/>
<accession>A0ABW8TR64</accession>
<dbReference type="RefSeq" id="WP_406764565.1">
    <property type="nucleotide sequence ID" value="NZ_JBJHZY010000001.1"/>
</dbReference>
<dbReference type="EMBL" id="JBJHZY010000001">
    <property type="protein sequence ID" value="MFL0267980.1"/>
    <property type="molecule type" value="Genomic_DNA"/>
</dbReference>
<keyword evidence="2" id="KW-1185">Reference proteome</keyword>